<keyword evidence="2" id="KW-1185">Reference proteome</keyword>
<reference evidence="1 2" key="1">
    <citation type="journal article" date="2018" name="Nat. Ecol. Evol.">
        <title>Pezizomycetes genomes reveal the molecular basis of ectomycorrhizal truffle lifestyle.</title>
        <authorList>
            <person name="Murat C."/>
            <person name="Payen T."/>
            <person name="Noel B."/>
            <person name="Kuo A."/>
            <person name="Morin E."/>
            <person name="Chen J."/>
            <person name="Kohler A."/>
            <person name="Krizsan K."/>
            <person name="Balestrini R."/>
            <person name="Da Silva C."/>
            <person name="Montanini B."/>
            <person name="Hainaut M."/>
            <person name="Levati E."/>
            <person name="Barry K.W."/>
            <person name="Belfiori B."/>
            <person name="Cichocki N."/>
            <person name="Clum A."/>
            <person name="Dockter R.B."/>
            <person name="Fauchery L."/>
            <person name="Guy J."/>
            <person name="Iotti M."/>
            <person name="Le Tacon F."/>
            <person name="Lindquist E.A."/>
            <person name="Lipzen A."/>
            <person name="Malagnac F."/>
            <person name="Mello A."/>
            <person name="Molinier V."/>
            <person name="Miyauchi S."/>
            <person name="Poulain J."/>
            <person name="Riccioni C."/>
            <person name="Rubini A."/>
            <person name="Sitrit Y."/>
            <person name="Splivallo R."/>
            <person name="Traeger S."/>
            <person name="Wang M."/>
            <person name="Zifcakova L."/>
            <person name="Wipf D."/>
            <person name="Zambonelli A."/>
            <person name="Paolocci F."/>
            <person name="Nowrousian M."/>
            <person name="Ottonello S."/>
            <person name="Baldrian P."/>
            <person name="Spatafora J.W."/>
            <person name="Henrissat B."/>
            <person name="Nagy L.G."/>
            <person name="Aury J.M."/>
            <person name="Wincker P."/>
            <person name="Grigoriev I.V."/>
            <person name="Bonfante P."/>
            <person name="Martin F.M."/>
        </authorList>
    </citation>
    <scope>NUCLEOTIDE SEQUENCE [LARGE SCALE GENOMIC DNA]</scope>
    <source>
        <strain evidence="1 2">RN42</strain>
    </source>
</reference>
<dbReference type="AlphaFoldDB" id="A0A3N4I9U5"/>
<accession>A0A3N4I9U5</accession>
<evidence type="ECO:0000313" key="1">
    <source>
        <dbReference type="EMBL" id="RPA82842.1"/>
    </source>
</evidence>
<name>A0A3N4I9U5_ASCIM</name>
<organism evidence="1 2">
    <name type="scientific">Ascobolus immersus RN42</name>
    <dbReference type="NCBI Taxonomy" id="1160509"/>
    <lineage>
        <taxon>Eukaryota</taxon>
        <taxon>Fungi</taxon>
        <taxon>Dikarya</taxon>
        <taxon>Ascomycota</taxon>
        <taxon>Pezizomycotina</taxon>
        <taxon>Pezizomycetes</taxon>
        <taxon>Pezizales</taxon>
        <taxon>Ascobolaceae</taxon>
        <taxon>Ascobolus</taxon>
    </lineage>
</organism>
<sequence>MTTPADESLVDCFDALRLQPLEFKRGDISDPPIPGTSPSTPFTDRILEERALCGCKTVERTYEGKPPVTGVSWCKLDFDANGKGGGTMPVCGKTLLRQDFKTNLIMPALGEAEPNESKETVEETDGSEVAPCNPFAISVVFHYALEKLAPGEDPEAKYYSVCEKGTDGYYDYEYKAEEIKAGSVEGFKVLHYITQVIGDRYDEAAHFSTTVDILLELAGHKGGNAELRKRQSFLLDYYHFLHRTARENGFLIHENCREHLSRQYPKKNNVT</sequence>
<protein>
    <submittedName>
        <fullName evidence="1">Uncharacterized protein</fullName>
    </submittedName>
</protein>
<dbReference type="Proteomes" id="UP000275078">
    <property type="component" value="Unassembled WGS sequence"/>
</dbReference>
<proteinExistence type="predicted"/>
<gene>
    <name evidence="1" type="ORF">BJ508DRAFT_325005</name>
</gene>
<dbReference type="EMBL" id="ML119668">
    <property type="protein sequence ID" value="RPA82842.1"/>
    <property type="molecule type" value="Genomic_DNA"/>
</dbReference>
<evidence type="ECO:0000313" key="2">
    <source>
        <dbReference type="Proteomes" id="UP000275078"/>
    </source>
</evidence>